<dbReference type="SUPFAM" id="SSF56112">
    <property type="entry name" value="Protein kinase-like (PK-like)"/>
    <property type="match status" value="1"/>
</dbReference>
<organism evidence="2 3">
    <name type="scientific">Gigaspora margarita</name>
    <dbReference type="NCBI Taxonomy" id="4874"/>
    <lineage>
        <taxon>Eukaryota</taxon>
        <taxon>Fungi</taxon>
        <taxon>Fungi incertae sedis</taxon>
        <taxon>Mucoromycota</taxon>
        <taxon>Glomeromycotina</taxon>
        <taxon>Glomeromycetes</taxon>
        <taxon>Diversisporales</taxon>
        <taxon>Gigasporaceae</taxon>
        <taxon>Gigaspora</taxon>
    </lineage>
</organism>
<proteinExistence type="predicted"/>
<dbReference type="InterPro" id="IPR001245">
    <property type="entry name" value="Ser-Thr/Tyr_kinase_cat_dom"/>
</dbReference>
<accession>A0A8H3XHM5</accession>
<dbReference type="InterPro" id="IPR051681">
    <property type="entry name" value="Ser/Thr_Kinases-Pseudokinases"/>
</dbReference>
<dbReference type="PANTHER" id="PTHR44329:SF291">
    <property type="entry name" value="PROTEIN KINASE DOMAIN-CONTAINING PROTEIN"/>
    <property type="match status" value="1"/>
</dbReference>
<dbReference type="Proteomes" id="UP000439903">
    <property type="component" value="Unassembled WGS sequence"/>
</dbReference>
<dbReference type="Pfam" id="PF07714">
    <property type="entry name" value="PK_Tyr_Ser-Thr"/>
    <property type="match status" value="1"/>
</dbReference>
<name>A0A8H3XHM5_GIGMA</name>
<reference evidence="2 3" key="1">
    <citation type="journal article" date="2019" name="Environ. Microbiol.">
        <title>At the nexus of three kingdoms: the genome of the mycorrhizal fungus Gigaspora margarita provides insights into plant, endobacterial and fungal interactions.</title>
        <authorList>
            <person name="Venice F."/>
            <person name="Ghignone S."/>
            <person name="Salvioli di Fossalunga A."/>
            <person name="Amselem J."/>
            <person name="Novero M."/>
            <person name="Xianan X."/>
            <person name="Sedzielewska Toro K."/>
            <person name="Morin E."/>
            <person name="Lipzen A."/>
            <person name="Grigoriev I.V."/>
            <person name="Henrissat B."/>
            <person name="Martin F.M."/>
            <person name="Bonfante P."/>
        </authorList>
    </citation>
    <scope>NUCLEOTIDE SEQUENCE [LARGE SCALE GENOMIC DNA]</scope>
    <source>
        <strain evidence="2 3">BEG34</strain>
    </source>
</reference>
<dbReference type="PANTHER" id="PTHR44329">
    <property type="entry name" value="SERINE/THREONINE-PROTEIN KINASE TNNI3K-RELATED"/>
    <property type="match status" value="1"/>
</dbReference>
<evidence type="ECO:0000313" key="3">
    <source>
        <dbReference type="Proteomes" id="UP000439903"/>
    </source>
</evidence>
<dbReference type="AlphaFoldDB" id="A0A8H3XHM5"/>
<gene>
    <name evidence="2" type="ORF">F8M41_026437</name>
</gene>
<dbReference type="GO" id="GO:0005524">
    <property type="term" value="F:ATP binding"/>
    <property type="evidence" value="ECO:0007669"/>
    <property type="project" value="InterPro"/>
</dbReference>
<evidence type="ECO:0000313" key="2">
    <source>
        <dbReference type="EMBL" id="KAF0464770.1"/>
    </source>
</evidence>
<keyword evidence="2" id="KW-0418">Kinase</keyword>
<evidence type="ECO:0000259" key="1">
    <source>
        <dbReference type="PROSITE" id="PS50011"/>
    </source>
</evidence>
<dbReference type="InterPro" id="IPR011009">
    <property type="entry name" value="Kinase-like_dom_sf"/>
</dbReference>
<dbReference type="GO" id="GO:0004674">
    <property type="term" value="F:protein serine/threonine kinase activity"/>
    <property type="evidence" value="ECO:0007669"/>
    <property type="project" value="TreeGrafter"/>
</dbReference>
<dbReference type="Gene3D" id="1.10.510.10">
    <property type="entry name" value="Transferase(Phosphotransferase) domain 1"/>
    <property type="match status" value="1"/>
</dbReference>
<dbReference type="EMBL" id="WTPW01000986">
    <property type="protein sequence ID" value="KAF0464770.1"/>
    <property type="molecule type" value="Genomic_DNA"/>
</dbReference>
<keyword evidence="2" id="KW-0808">Transferase</keyword>
<feature type="domain" description="Protein kinase" evidence="1">
    <location>
        <begin position="85"/>
        <end position="386"/>
    </location>
</feature>
<comment type="caution">
    <text evidence="2">The sequence shown here is derived from an EMBL/GenBank/DDBJ whole genome shotgun (WGS) entry which is preliminary data.</text>
</comment>
<sequence length="463" mass="52788">MGQVAHVWCDIEPFQCSNSDYGFCPICYLKNTFTNWCQTCNAERFRQDFNRWTSGNPAIDEFIREAQLSATSPWDVIELIPYTRLKKITYIANGGCGTIYKAIWIDGYIRKWDSEIGGWFRKKLQIRNWTYIYDKISSNDSNSTIESGRMVALKIQNASEEDLLKELKYHFQSFKAARKAGSMLFSLLGITKNPETSQYIIVLKYAQYGNLRDNLGQISGWKWEKRLFVLFHIVSGLAGIHQSGIVHKDLHGGNILLYGMLEGYHVALISDLGLAAPIHSEKNELYGVIPYTAPEMLLRGKYYRCSKSADIYSLAIIMWEIASGEPAFGNAPHNTDLCLGIVSGSRPNINNYTPQCYASLMKKCWDLDPLQRPTANELKKIIGDWLGNSNDEFLQADKKLQEPLDSTPQSISKSQLHPEAFYTSRLLKPLALVNKDECQIKKNRNLTFINENSGIFFYLLINK</sequence>
<protein>
    <submittedName>
        <fullName evidence="2">Calmodulin-dependent protein kinase</fullName>
    </submittedName>
</protein>
<dbReference type="InterPro" id="IPR000719">
    <property type="entry name" value="Prot_kinase_dom"/>
</dbReference>
<dbReference type="OrthoDB" id="2432707at2759"/>
<keyword evidence="3" id="KW-1185">Reference proteome</keyword>
<dbReference type="PROSITE" id="PS50011">
    <property type="entry name" value="PROTEIN_KINASE_DOM"/>
    <property type="match status" value="1"/>
</dbReference>